<dbReference type="Proteomes" id="UP000005143">
    <property type="component" value="Unassembled WGS sequence"/>
</dbReference>
<evidence type="ECO:0000256" key="7">
    <source>
        <dbReference type="SAM" id="Phobius"/>
    </source>
</evidence>
<dbReference type="GO" id="GO:0047360">
    <property type="term" value="F:undecaprenyl-phosphate galactose phosphotransferase activity"/>
    <property type="evidence" value="ECO:0007669"/>
    <property type="project" value="UniProtKB-EC"/>
</dbReference>
<keyword evidence="3 9" id="KW-0808">Transferase</keyword>
<evidence type="ECO:0000256" key="6">
    <source>
        <dbReference type="ARBA" id="ARBA00023136"/>
    </source>
</evidence>
<keyword evidence="5 7" id="KW-1133">Transmembrane helix</keyword>
<dbReference type="Gene3D" id="3.40.50.720">
    <property type="entry name" value="NAD(P)-binding Rossmann-like Domain"/>
    <property type="match status" value="1"/>
</dbReference>
<keyword evidence="4 7" id="KW-0812">Transmembrane</keyword>
<dbReference type="GO" id="GO:0016020">
    <property type="term" value="C:membrane"/>
    <property type="evidence" value="ECO:0007669"/>
    <property type="project" value="UniProtKB-SubCell"/>
</dbReference>
<comment type="similarity">
    <text evidence="2">Belongs to the bacterial sugar transferase family.</text>
</comment>
<evidence type="ECO:0000256" key="4">
    <source>
        <dbReference type="ARBA" id="ARBA00022692"/>
    </source>
</evidence>
<dbReference type="Pfam" id="PF02397">
    <property type="entry name" value="Bac_transf"/>
    <property type="match status" value="1"/>
</dbReference>
<feature type="transmembrane region" description="Helical" evidence="7">
    <location>
        <begin position="301"/>
        <end position="322"/>
    </location>
</feature>
<sequence length="489" mass="54230">MTALLPTVDVRAKRPTALAFLLRLDTLRRAMRLVALLAIDIFSVWVALFVALALKAAWLGSFDASAHAHQARELAPFAILVVLFNFARLGLYGRRSERPGLGKILTGTFQAMVVCMLFALIDGQQFSSYYIFWGGLVAAIVCIGLLRLMYESASGWLLRRTGQQRRAVLIGPAHHSDAVAAALAEDVDSAIRVSGVLTVDEHGARPKRARSLGQVSDLPALLSQGVVDEVIITDPAFPQDLALEVVDQAHRRGVHVRVAPSTMEILVKRAEFLPGQTLPLFELKPPVSEGVDFAIKRVFDLLVSTLILLVLSPVLLAIALGIRLTSAGPVIYRSRRPGVGGKPFDCFKFRTMYQDAEHRQAELEELNEAGGAIFKIRDDPRVTPVGKLLRRLSLDELPQLLNVLRGEMSLVGPRPLPQRDYDRLEEWHKKRYHVLPGVTGLWQVSGRSDLDFDDMVRLDFLYLERWSVSLDLSILVKTIPAVFGRRGAF</sequence>
<evidence type="ECO:0000313" key="10">
    <source>
        <dbReference type="Proteomes" id="UP000005143"/>
    </source>
</evidence>
<protein>
    <submittedName>
        <fullName evidence="9">Undecaprenyl-phosphate galactosephosphotransferase</fullName>
        <ecNumber evidence="9">2.7.8.6</ecNumber>
    </submittedName>
</protein>
<dbReference type="Pfam" id="PF13727">
    <property type="entry name" value="CoA_binding_3"/>
    <property type="match status" value="1"/>
</dbReference>
<dbReference type="EMBL" id="AGUD01000102">
    <property type="protein sequence ID" value="EHN11461.1"/>
    <property type="molecule type" value="Genomic_DNA"/>
</dbReference>
<dbReference type="EC" id="2.7.8.6" evidence="9"/>
<reference evidence="9 10" key="1">
    <citation type="journal article" date="2013" name="Biodegradation">
        <title>Quantitative proteomic analysis of ibuprofen-degrading Patulibacter sp. strain I11.</title>
        <authorList>
            <person name="Almeida B."/>
            <person name="Kjeldal H."/>
            <person name="Lolas I."/>
            <person name="Knudsen A.D."/>
            <person name="Carvalho G."/>
            <person name="Nielsen K.L."/>
            <person name="Barreto Crespo M.T."/>
            <person name="Stensballe A."/>
            <person name="Nielsen J.L."/>
        </authorList>
    </citation>
    <scope>NUCLEOTIDE SEQUENCE [LARGE SCALE GENOMIC DNA]</scope>
    <source>
        <strain evidence="9 10">I11</strain>
    </source>
</reference>
<dbReference type="RefSeq" id="WP_007573207.1">
    <property type="nucleotide sequence ID" value="NZ_AGUD01000102.1"/>
</dbReference>
<dbReference type="PANTHER" id="PTHR30576">
    <property type="entry name" value="COLANIC BIOSYNTHESIS UDP-GLUCOSE LIPID CARRIER TRANSFERASE"/>
    <property type="match status" value="1"/>
</dbReference>
<dbReference type="PANTHER" id="PTHR30576:SF10">
    <property type="entry name" value="SLL5057 PROTEIN"/>
    <property type="match status" value="1"/>
</dbReference>
<comment type="caution">
    <text evidence="9">The sequence shown here is derived from an EMBL/GenBank/DDBJ whole genome shotgun (WGS) entry which is preliminary data.</text>
</comment>
<dbReference type="PATRIC" id="fig|1097667.3.peg.1651"/>
<feature type="transmembrane region" description="Helical" evidence="7">
    <location>
        <begin position="33"/>
        <end position="54"/>
    </location>
</feature>
<evidence type="ECO:0000313" key="9">
    <source>
        <dbReference type="EMBL" id="EHN11461.1"/>
    </source>
</evidence>
<dbReference type="InterPro" id="IPR017475">
    <property type="entry name" value="EPS_sugar_tfrase"/>
</dbReference>
<feature type="transmembrane region" description="Helical" evidence="7">
    <location>
        <begin position="74"/>
        <end position="92"/>
    </location>
</feature>
<gene>
    <name evidence="9" type="ORF">PAI11_16670</name>
</gene>
<dbReference type="AlphaFoldDB" id="H0E4D7"/>
<keyword evidence="10" id="KW-1185">Reference proteome</keyword>
<evidence type="ECO:0000256" key="3">
    <source>
        <dbReference type="ARBA" id="ARBA00022679"/>
    </source>
</evidence>
<evidence type="ECO:0000256" key="2">
    <source>
        <dbReference type="ARBA" id="ARBA00006464"/>
    </source>
</evidence>
<evidence type="ECO:0000256" key="5">
    <source>
        <dbReference type="ARBA" id="ARBA00022989"/>
    </source>
</evidence>
<feature type="transmembrane region" description="Helical" evidence="7">
    <location>
        <begin position="104"/>
        <end position="121"/>
    </location>
</feature>
<dbReference type="NCBIfam" id="TIGR03025">
    <property type="entry name" value="EPS_sugtrans"/>
    <property type="match status" value="1"/>
</dbReference>
<accession>H0E4D7</accession>
<keyword evidence="6 7" id="KW-0472">Membrane</keyword>
<dbReference type="InterPro" id="IPR003362">
    <property type="entry name" value="Bact_transf"/>
</dbReference>
<feature type="transmembrane region" description="Helical" evidence="7">
    <location>
        <begin position="127"/>
        <end position="150"/>
    </location>
</feature>
<comment type="subcellular location">
    <subcellularLocation>
        <location evidence="1">Membrane</location>
        <topology evidence="1">Multi-pass membrane protein</topology>
    </subcellularLocation>
</comment>
<proteinExistence type="inferred from homology"/>
<dbReference type="OrthoDB" id="9808602at2"/>
<evidence type="ECO:0000259" key="8">
    <source>
        <dbReference type="Pfam" id="PF02397"/>
    </source>
</evidence>
<name>H0E4D7_9ACTN</name>
<feature type="domain" description="Bacterial sugar transferase" evidence="8">
    <location>
        <begin position="296"/>
        <end position="483"/>
    </location>
</feature>
<organism evidence="9 10">
    <name type="scientific">Patulibacter medicamentivorans</name>
    <dbReference type="NCBI Taxonomy" id="1097667"/>
    <lineage>
        <taxon>Bacteria</taxon>
        <taxon>Bacillati</taxon>
        <taxon>Actinomycetota</taxon>
        <taxon>Thermoleophilia</taxon>
        <taxon>Solirubrobacterales</taxon>
        <taxon>Patulibacteraceae</taxon>
        <taxon>Patulibacter</taxon>
    </lineage>
</organism>
<evidence type="ECO:0000256" key="1">
    <source>
        <dbReference type="ARBA" id="ARBA00004141"/>
    </source>
</evidence>